<gene>
    <name evidence="1" type="ORF">L6164_002802</name>
</gene>
<evidence type="ECO:0000313" key="1">
    <source>
        <dbReference type="EMBL" id="KAI4353879.1"/>
    </source>
</evidence>
<comment type="caution">
    <text evidence="1">The sequence shown here is derived from an EMBL/GenBank/DDBJ whole genome shotgun (WGS) entry which is preliminary data.</text>
</comment>
<organism evidence="1 2">
    <name type="scientific">Bauhinia variegata</name>
    <name type="common">Purple orchid tree</name>
    <name type="synonym">Phanera variegata</name>
    <dbReference type="NCBI Taxonomy" id="167791"/>
    <lineage>
        <taxon>Eukaryota</taxon>
        <taxon>Viridiplantae</taxon>
        <taxon>Streptophyta</taxon>
        <taxon>Embryophyta</taxon>
        <taxon>Tracheophyta</taxon>
        <taxon>Spermatophyta</taxon>
        <taxon>Magnoliopsida</taxon>
        <taxon>eudicotyledons</taxon>
        <taxon>Gunneridae</taxon>
        <taxon>Pentapetalae</taxon>
        <taxon>rosids</taxon>
        <taxon>fabids</taxon>
        <taxon>Fabales</taxon>
        <taxon>Fabaceae</taxon>
        <taxon>Cercidoideae</taxon>
        <taxon>Cercideae</taxon>
        <taxon>Bauhiniinae</taxon>
        <taxon>Bauhinia</taxon>
    </lineage>
</organism>
<reference evidence="1 2" key="1">
    <citation type="journal article" date="2022" name="DNA Res.">
        <title>Chromosomal-level genome assembly of the orchid tree Bauhinia variegata (Leguminosae; Cercidoideae) supports the allotetraploid origin hypothesis of Bauhinia.</title>
        <authorList>
            <person name="Zhong Y."/>
            <person name="Chen Y."/>
            <person name="Zheng D."/>
            <person name="Pang J."/>
            <person name="Liu Y."/>
            <person name="Luo S."/>
            <person name="Meng S."/>
            <person name="Qian L."/>
            <person name="Wei D."/>
            <person name="Dai S."/>
            <person name="Zhou R."/>
        </authorList>
    </citation>
    <scope>NUCLEOTIDE SEQUENCE [LARGE SCALE GENOMIC DNA]</scope>
    <source>
        <strain evidence="1">BV-YZ2020</strain>
    </source>
</reference>
<evidence type="ECO:0000313" key="2">
    <source>
        <dbReference type="Proteomes" id="UP000828941"/>
    </source>
</evidence>
<name>A0ACB9PYH3_BAUVA</name>
<sequence>MFYSMFYQKCWHLVGSDVVNMVMDFLNNNSPWDDINHTHIVLILQVKNPEDTTQFRSISLCNVAAKRLPNRLKVIRPSILSINQSDFISSCQITDNVLPEYELLYALKTKNFGKEGYLALKHDMSKAYDRMEWEFLWAMMAKLGFVGRWIDLIMSYVSLVSYSILIKSSRAVNPREEVETRRPIISIFIPNLCRWF</sequence>
<dbReference type="EMBL" id="CM039427">
    <property type="protein sequence ID" value="KAI4353879.1"/>
    <property type="molecule type" value="Genomic_DNA"/>
</dbReference>
<protein>
    <submittedName>
        <fullName evidence="1">Uncharacterized protein</fullName>
    </submittedName>
</protein>
<dbReference type="Proteomes" id="UP000828941">
    <property type="component" value="Chromosome 2"/>
</dbReference>
<proteinExistence type="predicted"/>
<keyword evidence="2" id="KW-1185">Reference proteome</keyword>
<accession>A0ACB9PYH3</accession>